<accession>A0A956LZ58</accession>
<name>A0A956LZ58_UNCEI</name>
<evidence type="ECO:0000313" key="2">
    <source>
        <dbReference type="EMBL" id="MCA9728269.1"/>
    </source>
</evidence>
<dbReference type="InterPro" id="IPR011051">
    <property type="entry name" value="RmlC_Cupin_sf"/>
</dbReference>
<dbReference type="Proteomes" id="UP000697710">
    <property type="component" value="Unassembled WGS sequence"/>
</dbReference>
<evidence type="ECO:0000259" key="1">
    <source>
        <dbReference type="Pfam" id="PF07883"/>
    </source>
</evidence>
<sequence length="159" mass="16458">MSRQETEMNEATSETITVGQLGVRFLVEGAGSNGSVSVFECYVPANSRMPAPHSHDGFEETICGLEGATTWTIDGESTEIGVGAAVCVPRGSIHGFENRGSEDATFLAIASPGVFGPGYFREIGEVLAASAGGPPDLAALAEVMRRHGLTPAPPAEVHA</sequence>
<organism evidence="2 3">
    <name type="scientific">Eiseniibacteriota bacterium</name>
    <dbReference type="NCBI Taxonomy" id="2212470"/>
    <lineage>
        <taxon>Bacteria</taxon>
        <taxon>Candidatus Eiseniibacteriota</taxon>
    </lineage>
</organism>
<dbReference type="InterPro" id="IPR013096">
    <property type="entry name" value="Cupin_2"/>
</dbReference>
<evidence type="ECO:0000313" key="3">
    <source>
        <dbReference type="Proteomes" id="UP000697710"/>
    </source>
</evidence>
<dbReference type="InterPro" id="IPR053146">
    <property type="entry name" value="QDO-like"/>
</dbReference>
<dbReference type="InterPro" id="IPR014710">
    <property type="entry name" value="RmlC-like_jellyroll"/>
</dbReference>
<reference evidence="2" key="1">
    <citation type="submission" date="2020-04" db="EMBL/GenBank/DDBJ databases">
        <authorList>
            <person name="Zhang T."/>
        </authorList>
    </citation>
    <scope>NUCLEOTIDE SEQUENCE</scope>
    <source>
        <strain evidence="2">HKST-UBA01</strain>
    </source>
</reference>
<dbReference type="AlphaFoldDB" id="A0A956LZ58"/>
<proteinExistence type="predicted"/>
<dbReference type="Pfam" id="PF07883">
    <property type="entry name" value="Cupin_2"/>
    <property type="match status" value="1"/>
</dbReference>
<protein>
    <submittedName>
        <fullName evidence="2">Cupin domain-containing protein</fullName>
    </submittedName>
</protein>
<dbReference type="PANTHER" id="PTHR36440">
    <property type="entry name" value="PUTATIVE (AFU_ORTHOLOGUE AFUA_8G07350)-RELATED"/>
    <property type="match status" value="1"/>
</dbReference>
<dbReference type="Gene3D" id="2.60.120.10">
    <property type="entry name" value="Jelly Rolls"/>
    <property type="match status" value="1"/>
</dbReference>
<feature type="domain" description="Cupin type-2" evidence="1">
    <location>
        <begin position="43"/>
        <end position="109"/>
    </location>
</feature>
<comment type="caution">
    <text evidence="2">The sequence shown here is derived from an EMBL/GenBank/DDBJ whole genome shotgun (WGS) entry which is preliminary data.</text>
</comment>
<gene>
    <name evidence="2" type="ORF">KC729_11340</name>
</gene>
<dbReference type="EMBL" id="JAGQHR010000338">
    <property type="protein sequence ID" value="MCA9728269.1"/>
    <property type="molecule type" value="Genomic_DNA"/>
</dbReference>
<dbReference type="SUPFAM" id="SSF51182">
    <property type="entry name" value="RmlC-like cupins"/>
    <property type="match status" value="1"/>
</dbReference>
<reference evidence="2" key="2">
    <citation type="journal article" date="2021" name="Microbiome">
        <title>Successional dynamics and alternative stable states in a saline activated sludge microbial community over 9 years.</title>
        <authorList>
            <person name="Wang Y."/>
            <person name="Ye J."/>
            <person name="Ju F."/>
            <person name="Liu L."/>
            <person name="Boyd J.A."/>
            <person name="Deng Y."/>
            <person name="Parks D.H."/>
            <person name="Jiang X."/>
            <person name="Yin X."/>
            <person name="Woodcroft B.J."/>
            <person name="Tyson G.W."/>
            <person name="Hugenholtz P."/>
            <person name="Polz M.F."/>
            <person name="Zhang T."/>
        </authorList>
    </citation>
    <scope>NUCLEOTIDE SEQUENCE</scope>
    <source>
        <strain evidence="2">HKST-UBA01</strain>
    </source>
</reference>
<dbReference type="PANTHER" id="PTHR36440:SF1">
    <property type="entry name" value="PUTATIVE (AFU_ORTHOLOGUE AFUA_8G07350)-RELATED"/>
    <property type="match status" value="1"/>
</dbReference>